<feature type="region of interest" description="Disordered" evidence="1">
    <location>
        <begin position="232"/>
        <end position="306"/>
    </location>
</feature>
<dbReference type="GeneID" id="98119306"/>
<keyword evidence="3" id="KW-1185">Reference proteome</keyword>
<gene>
    <name evidence="2" type="ORF">HOO65_050694</name>
</gene>
<feature type="compositionally biased region" description="Low complexity" evidence="1">
    <location>
        <begin position="76"/>
        <end position="96"/>
    </location>
</feature>
<name>A0ABR4MH16_9PEZI</name>
<dbReference type="InterPro" id="IPR051425">
    <property type="entry name" value="Formin_Homology"/>
</dbReference>
<dbReference type="Proteomes" id="UP001610728">
    <property type="component" value="Unassembled WGS sequence"/>
</dbReference>
<proteinExistence type="predicted"/>
<feature type="compositionally biased region" description="Pro residues" evidence="1">
    <location>
        <begin position="387"/>
        <end position="399"/>
    </location>
</feature>
<evidence type="ECO:0000313" key="3">
    <source>
        <dbReference type="Proteomes" id="UP001610728"/>
    </source>
</evidence>
<dbReference type="PANTHER" id="PTHR45725">
    <property type="entry name" value="FORMIN HOMOLOGY 2 FAMILY MEMBER"/>
    <property type="match status" value="1"/>
</dbReference>
<feature type="region of interest" description="Disordered" evidence="1">
    <location>
        <begin position="346"/>
        <end position="434"/>
    </location>
</feature>
<feature type="compositionally biased region" description="Pro residues" evidence="1">
    <location>
        <begin position="144"/>
        <end position="166"/>
    </location>
</feature>
<feature type="compositionally biased region" description="Low complexity" evidence="1">
    <location>
        <begin position="167"/>
        <end position="193"/>
    </location>
</feature>
<organism evidence="2 3">
    <name type="scientific">Ceratocystis lukuohia</name>
    <dbReference type="NCBI Taxonomy" id="2019550"/>
    <lineage>
        <taxon>Eukaryota</taxon>
        <taxon>Fungi</taxon>
        <taxon>Dikarya</taxon>
        <taxon>Ascomycota</taxon>
        <taxon>Pezizomycotina</taxon>
        <taxon>Sordariomycetes</taxon>
        <taxon>Hypocreomycetidae</taxon>
        <taxon>Microascales</taxon>
        <taxon>Ceratocystidaceae</taxon>
        <taxon>Ceratocystis</taxon>
    </lineage>
</organism>
<evidence type="ECO:0000313" key="2">
    <source>
        <dbReference type="EMBL" id="KAL2887573.1"/>
    </source>
</evidence>
<evidence type="ECO:0000256" key="1">
    <source>
        <dbReference type="SAM" id="MobiDB-lite"/>
    </source>
</evidence>
<comment type="caution">
    <text evidence="2">The sequence shown here is derived from an EMBL/GenBank/DDBJ whole genome shotgun (WGS) entry which is preliminary data.</text>
</comment>
<feature type="compositionally biased region" description="Low complexity" evidence="1">
    <location>
        <begin position="25"/>
        <end position="44"/>
    </location>
</feature>
<evidence type="ECO:0008006" key="4">
    <source>
        <dbReference type="Google" id="ProtNLM"/>
    </source>
</evidence>
<feature type="compositionally biased region" description="Polar residues" evidence="1">
    <location>
        <begin position="356"/>
        <end position="365"/>
    </location>
</feature>
<feature type="compositionally biased region" description="Low complexity" evidence="1">
    <location>
        <begin position="400"/>
        <end position="421"/>
    </location>
</feature>
<feature type="region of interest" description="Disordered" evidence="1">
    <location>
        <begin position="1"/>
        <end position="63"/>
    </location>
</feature>
<dbReference type="PANTHER" id="PTHR45725:SF18">
    <property type="entry name" value="ORC1-LIKE AAA ATPASE DOMAIN-CONTAINING PROTEIN"/>
    <property type="match status" value="1"/>
</dbReference>
<accession>A0ABR4MH16</accession>
<reference evidence="2 3" key="1">
    <citation type="submission" date="2020-05" db="EMBL/GenBank/DDBJ databases">
        <title>Ceratocystis lukuohia genome.</title>
        <authorList>
            <person name="Harrington T.C."/>
            <person name="Kim K."/>
            <person name="Mayers C.G."/>
        </authorList>
    </citation>
    <scope>NUCLEOTIDE SEQUENCE [LARGE SCALE GENOMIC DNA]</scope>
    <source>
        <strain evidence="2 3">C4212</strain>
    </source>
</reference>
<sequence>MSGQYNPLRRWSLFNQTAAPPQPGQQPAQPYYPQQQQQQYGYPQNSGYVQQGPGPSLPRPQSTFFYAPPVVYNSVQSPVHSQQPSYNTPQYLQNQQYPPPLPPQPHANYRPHPPPGPVLYNPAVAAAAPPGVPMQYSTQTHIRQPPPLPPRPVSFHYQPPPPPPQPQVQLQAQVQAQAQAQAQAQVQAQAQPQKKPHQELAESQSTFGVPPPPYDLHNSDAQVTVNVDIARIPTPPPVEMPVTVPEQKPVPESPKVLESDKKPVVTPEPGPTSNSSPQPMAETDSAPEVVPGFDPGGIAAGAPIPVSSEEPLVKDASVDDKPRMYASFNNYRDDFAYWSQGEQTGVEKSIEGESASAPTLDSVSASAAAPPLKQTPVSSVGSTHTPAPLPARQPAPPRLPSARKPVATSATSTTAASVLSAPPTPAINTNPSPPVSVDTALTKQFASMKISDWTDDDVEFQRMPIIAASGPGNAVGFECTSDRYLDYAARFYYMPSTPGFLVCSYCFNKHLIATQLAQHFLSGVVYQGRCLFNTRHITSVLLPAAVASGSHDALVEHMAKRTLMPACAGPDGIGPTNGMSWYMVRNEASKSLAVLESLLVCEACFNDVIDGGPFAASFMPLPDTIKHEDNTTWVCDLSLPYVRRGLLKAMTAGDWRIFTAAVETRVPLATCPGKVPAGSPVRWMTAAPPLTVPGFRACEACVLDAVGGTPFAVHFAPATGPLPGQKPTDPTICALKLNLPANVALSNAVAQRNFNIFLTAARIACGPEPGPCINAGKRSHRWYSPVHGGAAAGEMDVCEACYTGILAPLGMGLHFRANTRPQNLEVLCDLTLFGPTGRAYLQLLMQAVDRGTMEPFTRALETKELTPADGGCPGSTPTADRTWFGWSRAFPDTAICPACFAAVAERSPLAQTIDVRQCIVPTTTICSLYSARMRSLFARACRKGSPDSFLAFAAQRVAVWVRVWEHTEGLKVKLAMMEMQRIQAMTAGISSVFYGTMASVNEISCGRDQYNYGNSSLGYYSSPQRFEAAKQHQNMLDHAGNVNTIFASMVGEGTAEQWEAVWKAVE</sequence>
<feature type="compositionally biased region" description="Polar residues" evidence="1">
    <location>
        <begin position="375"/>
        <end position="385"/>
    </location>
</feature>
<dbReference type="RefSeq" id="XP_070858753.1">
    <property type="nucleotide sequence ID" value="XM_071000991.1"/>
</dbReference>
<feature type="compositionally biased region" description="Pro residues" evidence="1">
    <location>
        <begin position="97"/>
        <end position="117"/>
    </location>
</feature>
<feature type="region of interest" description="Disordered" evidence="1">
    <location>
        <begin position="76"/>
        <end position="219"/>
    </location>
</feature>
<protein>
    <recommendedName>
        <fullName evidence="4">Integral membrane protein</fullName>
    </recommendedName>
</protein>
<dbReference type="EMBL" id="JABSNW010000005">
    <property type="protein sequence ID" value="KAL2887573.1"/>
    <property type="molecule type" value="Genomic_DNA"/>
</dbReference>